<dbReference type="Proteomes" id="UP000095552">
    <property type="component" value="Unassembled WGS sequence"/>
</dbReference>
<organism evidence="2 3">
    <name type="scientific">Roseivirga misakiensis</name>
    <dbReference type="NCBI Taxonomy" id="1563681"/>
    <lineage>
        <taxon>Bacteria</taxon>
        <taxon>Pseudomonadati</taxon>
        <taxon>Bacteroidota</taxon>
        <taxon>Cytophagia</taxon>
        <taxon>Cytophagales</taxon>
        <taxon>Roseivirgaceae</taxon>
        <taxon>Roseivirga</taxon>
    </lineage>
</organism>
<gene>
    <name evidence="2" type="ORF">BFP71_13650</name>
</gene>
<evidence type="ECO:0000313" key="2">
    <source>
        <dbReference type="EMBL" id="OEK04508.1"/>
    </source>
</evidence>
<dbReference type="PANTHER" id="PTHR39165">
    <property type="entry name" value="IG HYPOTHETICAL 17883"/>
    <property type="match status" value="1"/>
</dbReference>
<dbReference type="EMBL" id="MDGQ01000005">
    <property type="protein sequence ID" value="OEK04508.1"/>
    <property type="molecule type" value="Genomic_DNA"/>
</dbReference>
<feature type="transmembrane region" description="Helical" evidence="1">
    <location>
        <begin position="5"/>
        <end position="25"/>
    </location>
</feature>
<dbReference type="InterPro" id="IPR007403">
    <property type="entry name" value="DUF456"/>
</dbReference>
<dbReference type="PANTHER" id="PTHR39165:SF1">
    <property type="entry name" value="DUF456 DOMAIN-CONTAINING PROTEIN"/>
    <property type="match status" value="1"/>
</dbReference>
<protein>
    <recommendedName>
        <fullName evidence="4">DUF456 domain-containing protein</fullName>
    </recommendedName>
</protein>
<comment type="caution">
    <text evidence="2">The sequence shown here is derived from an EMBL/GenBank/DDBJ whole genome shotgun (WGS) entry which is preliminary data.</text>
</comment>
<reference evidence="2 3" key="1">
    <citation type="submission" date="2016-08" db="EMBL/GenBank/DDBJ databases">
        <title>Draft genome of Fabibacter sp. strain SK-8.</title>
        <authorList>
            <person name="Wong S.-K."/>
            <person name="Hamasaki K."/>
            <person name="Yoshizawa S."/>
        </authorList>
    </citation>
    <scope>NUCLEOTIDE SEQUENCE [LARGE SCALE GENOMIC DNA]</scope>
    <source>
        <strain evidence="2 3">SK-8</strain>
    </source>
</reference>
<feature type="transmembrane region" description="Helical" evidence="1">
    <location>
        <begin position="51"/>
        <end position="71"/>
    </location>
</feature>
<keyword evidence="3" id="KW-1185">Reference proteome</keyword>
<evidence type="ECO:0000313" key="3">
    <source>
        <dbReference type="Proteomes" id="UP000095552"/>
    </source>
</evidence>
<dbReference type="Pfam" id="PF04306">
    <property type="entry name" value="DUF456"/>
    <property type="match status" value="1"/>
</dbReference>
<name>A0A1E5SZF2_9BACT</name>
<dbReference type="RefSeq" id="WP_069836013.1">
    <property type="nucleotide sequence ID" value="NZ_MDGQ01000005.1"/>
</dbReference>
<keyword evidence="1" id="KW-0812">Transmembrane</keyword>
<accession>A0A1E5SZF2</accession>
<sequence length="159" mass="16966">MDILLIILGSVCIIVGILGCFLPIIPGPPVSFVGLLLLEFTEKSPFDSDTLWMWGLIAAGVTALDYVVPVYGTKKFGGTKRGVWGSTIGLIVGLFFGPLGIILGPFIGAFLGEMSTGKATNKEALRAAFGAFVGFLVGVILKLIVSGWMAWIFFQNVFF</sequence>
<keyword evidence="1" id="KW-1133">Transmembrane helix</keyword>
<keyword evidence="1" id="KW-0472">Membrane</keyword>
<evidence type="ECO:0000256" key="1">
    <source>
        <dbReference type="SAM" id="Phobius"/>
    </source>
</evidence>
<evidence type="ECO:0008006" key="4">
    <source>
        <dbReference type="Google" id="ProtNLM"/>
    </source>
</evidence>
<dbReference type="AlphaFoldDB" id="A0A1E5SZF2"/>
<feature type="transmembrane region" description="Helical" evidence="1">
    <location>
        <begin position="127"/>
        <end position="154"/>
    </location>
</feature>
<dbReference type="STRING" id="1563681.BFP71_13650"/>
<feature type="transmembrane region" description="Helical" evidence="1">
    <location>
        <begin position="83"/>
        <end position="107"/>
    </location>
</feature>
<dbReference type="OrthoDB" id="9808460at2"/>
<proteinExistence type="predicted"/>